<evidence type="ECO:0000259" key="5">
    <source>
        <dbReference type="PROSITE" id="PS50174"/>
    </source>
</evidence>
<comment type="caution">
    <text evidence="6">The sequence shown here is derived from an EMBL/GenBank/DDBJ whole genome shotgun (WGS) entry which is preliminary data.</text>
</comment>
<feature type="region of interest" description="Disordered" evidence="4">
    <location>
        <begin position="1"/>
        <end position="31"/>
    </location>
</feature>
<comment type="subcellular location">
    <subcellularLocation>
        <location evidence="1">Nucleus</location>
    </subcellularLocation>
</comment>
<dbReference type="InterPro" id="IPR026822">
    <property type="entry name" value="Spp2/MOS2_G-patch"/>
</dbReference>
<dbReference type="Proteomes" id="UP001304243">
    <property type="component" value="Unassembled WGS sequence"/>
</dbReference>
<feature type="compositionally biased region" description="Low complexity" evidence="4">
    <location>
        <begin position="360"/>
        <end position="374"/>
    </location>
</feature>
<evidence type="ECO:0000313" key="7">
    <source>
        <dbReference type="Proteomes" id="UP001304243"/>
    </source>
</evidence>
<name>A0AAN7DFL5_9FUNG</name>
<keyword evidence="3" id="KW-0539">Nucleus</keyword>
<sequence>MSTRLPLQSRAARPKFQNKRAIFGDDEDEEEKINDERILGIEDNKVREAEPKKKAAPLKISPLPNADWRASAKHKKELFLPASAKQPVDGSMDSKPEVLQQNAASFGLQIQKKKQIETTDVNGSVESITVEETTTTSTTSNENAPKTLEERAIEAIIKDSMGEGDNDKDEGPKKVIHVDETVAFRDDYEKRPEETTMEEYEHIPVEEFGAALLRGLGWNEGEGIGRNRKNAPAPPPAPVKQREALLGLGAKPEDADIKTDDKQKYKNRRAAYEYKDTSLFKKISKRKYEEEEEDRDRSQSSSRHSDRSSTSSRRDREDERSKRRRRRSRSRDSSSSSRSHHSTSSSHSHRRRRRSHSRSRSPVSRSSGSSSRRK</sequence>
<organism evidence="6 7">
    <name type="scientific">Mucor velutinosus</name>
    <dbReference type="NCBI Taxonomy" id="708070"/>
    <lineage>
        <taxon>Eukaryota</taxon>
        <taxon>Fungi</taxon>
        <taxon>Fungi incertae sedis</taxon>
        <taxon>Mucoromycota</taxon>
        <taxon>Mucoromycotina</taxon>
        <taxon>Mucoromycetes</taxon>
        <taxon>Mucorales</taxon>
        <taxon>Mucorineae</taxon>
        <taxon>Mucoraceae</taxon>
        <taxon>Mucor</taxon>
    </lineage>
</organism>
<feature type="domain" description="G-patch" evidence="5">
    <location>
        <begin position="205"/>
        <end position="253"/>
    </location>
</feature>
<feature type="compositionally biased region" description="Low complexity" evidence="4">
    <location>
        <begin position="124"/>
        <end position="143"/>
    </location>
</feature>
<dbReference type="PROSITE" id="PS50174">
    <property type="entry name" value="G_PATCH"/>
    <property type="match status" value="1"/>
</dbReference>
<feature type="region of interest" description="Disordered" evidence="4">
    <location>
        <begin position="115"/>
        <end position="180"/>
    </location>
</feature>
<feature type="region of interest" description="Disordered" evidence="4">
    <location>
        <begin position="218"/>
        <end position="374"/>
    </location>
</feature>
<evidence type="ECO:0000256" key="1">
    <source>
        <dbReference type="ARBA" id="ARBA00004123"/>
    </source>
</evidence>
<comment type="similarity">
    <text evidence="2">Belongs to the SPP2 family.</text>
</comment>
<dbReference type="EMBL" id="JASEJX010000014">
    <property type="protein sequence ID" value="KAK4515669.1"/>
    <property type="molecule type" value="Genomic_DNA"/>
</dbReference>
<feature type="compositionally biased region" description="Basic and acidic residues" evidence="4">
    <location>
        <begin position="295"/>
        <end position="321"/>
    </location>
</feature>
<feature type="compositionally biased region" description="Low complexity" evidence="4">
    <location>
        <begin position="333"/>
        <end position="346"/>
    </location>
</feature>
<evidence type="ECO:0000313" key="6">
    <source>
        <dbReference type="EMBL" id="KAK4515669.1"/>
    </source>
</evidence>
<feature type="compositionally biased region" description="Basic and acidic residues" evidence="4">
    <location>
        <begin position="169"/>
        <end position="180"/>
    </location>
</feature>
<reference evidence="6 7" key="1">
    <citation type="submission" date="2022-11" db="EMBL/GenBank/DDBJ databases">
        <title>Mucor velutinosus strain NIH1002 WGS.</title>
        <authorList>
            <person name="Subramanian P."/>
            <person name="Mullikin J.C."/>
            <person name="Segre J.A."/>
            <person name="Zelazny A.M."/>
        </authorList>
    </citation>
    <scope>NUCLEOTIDE SEQUENCE [LARGE SCALE GENOMIC DNA]</scope>
    <source>
        <strain evidence="6 7">NIH1002</strain>
    </source>
</reference>
<dbReference type="GO" id="GO:0005681">
    <property type="term" value="C:spliceosomal complex"/>
    <property type="evidence" value="ECO:0007669"/>
    <property type="project" value="TreeGrafter"/>
</dbReference>
<dbReference type="AlphaFoldDB" id="A0AAN7DFL5"/>
<accession>A0AAN7DFL5</accession>
<dbReference type="PANTHER" id="PTHR15818:SF2">
    <property type="entry name" value="G-PATCH DOMAIN AND KOW MOTIFS-CONTAINING PROTEIN"/>
    <property type="match status" value="1"/>
</dbReference>
<dbReference type="PANTHER" id="PTHR15818">
    <property type="entry name" value="G PATCH AND KOW-CONTAINING"/>
    <property type="match status" value="1"/>
</dbReference>
<evidence type="ECO:0000256" key="4">
    <source>
        <dbReference type="SAM" id="MobiDB-lite"/>
    </source>
</evidence>
<feature type="compositionally biased region" description="Basic residues" evidence="4">
    <location>
        <begin position="347"/>
        <end position="359"/>
    </location>
</feature>
<feature type="compositionally biased region" description="Basic and acidic residues" evidence="4">
    <location>
        <begin position="251"/>
        <end position="279"/>
    </location>
</feature>
<evidence type="ECO:0000256" key="3">
    <source>
        <dbReference type="ARBA" id="ARBA00023242"/>
    </source>
</evidence>
<protein>
    <submittedName>
        <fullName evidence="6">Multi drug resistance-associated protein MRP</fullName>
    </submittedName>
</protein>
<dbReference type="InterPro" id="IPR045166">
    <property type="entry name" value="Spp2-like"/>
</dbReference>
<dbReference type="GO" id="GO:0000398">
    <property type="term" value="P:mRNA splicing, via spliceosome"/>
    <property type="evidence" value="ECO:0007669"/>
    <property type="project" value="InterPro"/>
</dbReference>
<keyword evidence="7" id="KW-1185">Reference proteome</keyword>
<dbReference type="GO" id="GO:0003676">
    <property type="term" value="F:nucleic acid binding"/>
    <property type="evidence" value="ECO:0007669"/>
    <property type="project" value="InterPro"/>
</dbReference>
<dbReference type="InterPro" id="IPR000467">
    <property type="entry name" value="G_patch_dom"/>
</dbReference>
<dbReference type="RefSeq" id="XP_064682335.1">
    <property type="nucleotide sequence ID" value="XM_064829833.1"/>
</dbReference>
<evidence type="ECO:0000256" key="2">
    <source>
        <dbReference type="ARBA" id="ARBA00008576"/>
    </source>
</evidence>
<feature type="compositionally biased region" description="Basic and acidic residues" evidence="4">
    <location>
        <begin position="147"/>
        <end position="161"/>
    </location>
</feature>
<dbReference type="Pfam" id="PF12656">
    <property type="entry name" value="G-patch_2"/>
    <property type="match status" value="1"/>
</dbReference>
<proteinExistence type="inferred from homology"/>
<gene>
    <name evidence="6" type="ORF">ATC70_010621</name>
</gene>
<dbReference type="GeneID" id="89954307"/>